<dbReference type="RefSeq" id="WP_309795760.1">
    <property type="nucleotide sequence ID" value="NZ_JAVDPW010000006.1"/>
</dbReference>
<evidence type="ECO:0008006" key="3">
    <source>
        <dbReference type="Google" id="ProtNLM"/>
    </source>
</evidence>
<accession>A0ABU1JTM8</accession>
<protein>
    <recommendedName>
        <fullName evidence="3">Nucleoside-diphosphate sugar epimerase</fullName>
    </recommendedName>
</protein>
<keyword evidence="2" id="KW-1185">Reference proteome</keyword>
<comment type="caution">
    <text evidence="1">The sequence shown here is derived from an EMBL/GenBank/DDBJ whole genome shotgun (WGS) entry which is preliminary data.</text>
</comment>
<name>A0ABU1JTM8_9PROT</name>
<dbReference type="EMBL" id="JAVDPW010000006">
    <property type="protein sequence ID" value="MDR6290929.1"/>
    <property type="molecule type" value="Genomic_DNA"/>
</dbReference>
<evidence type="ECO:0000313" key="2">
    <source>
        <dbReference type="Proteomes" id="UP001262410"/>
    </source>
</evidence>
<reference evidence="1 2" key="1">
    <citation type="submission" date="2023-07" db="EMBL/GenBank/DDBJ databases">
        <title>Sorghum-associated microbial communities from plants grown in Nebraska, USA.</title>
        <authorList>
            <person name="Schachtman D."/>
        </authorList>
    </citation>
    <scope>NUCLEOTIDE SEQUENCE [LARGE SCALE GENOMIC DNA]</scope>
    <source>
        <strain evidence="1 2">584</strain>
    </source>
</reference>
<dbReference type="PANTHER" id="PTHR33986">
    <property type="entry name" value="OS02G0535700 PROTEIN"/>
    <property type="match status" value="1"/>
</dbReference>
<evidence type="ECO:0000313" key="1">
    <source>
        <dbReference type="EMBL" id="MDR6290929.1"/>
    </source>
</evidence>
<organism evidence="1 2">
    <name type="scientific">Inquilinus ginsengisoli</name>
    <dbReference type="NCBI Taxonomy" id="363840"/>
    <lineage>
        <taxon>Bacteria</taxon>
        <taxon>Pseudomonadati</taxon>
        <taxon>Pseudomonadota</taxon>
        <taxon>Alphaproteobacteria</taxon>
        <taxon>Rhodospirillales</taxon>
        <taxon>Rhodospirillaceae</taxon>
        <taxon>Inquilinus</taxon>
    </lineage>
</organism>
<dbReference type="Proteomes" id="UP001262410">
    <property type="component" value="Unassembled WGS sequence"/>
</dbReference>
<dbReference type="PANTHER" id="PTHR33986:SF15">
    <property type="entry name" value="MITOCHONDRIAL FISSION PROTEIN ELM1"/>
    <property type="match status" value="1"/>
</dbReference>
<proteinExistence type="predicted"/>
<sequence>MTGTAGDPAIRCWIVSESKAGTIAQCRGVAEKLGVAAETRLVHRPDPAKTGLARRLNRRWTHIRNVHLNRIRPPWPDLAISCGRQAEPAVLAASRRSGGTIFTVHLQIPTAGFDRFDLCFVGRHDWRPEFDGRDNILPMVGAPHRVDAALVASHRAAAEQRFGALPGRRAAVIIGGPNPGYAFSLARIDTIIGQLRALQEAGWSLLVTTSRRSDPSVLPKLQQRLDPASAFVWDRVSENPYFQYLAIADAVLVTVDSITMTCEAASTGKPVYSIPLDEKPGTYLEKFHRFHREMQGTLGLTQPFTGTIEPYAYTPLDEAGRIAGIIHDRLAARLRR</sequence>
<gene>
    <name evidence="1" type="ORF">E9232_003455</name>
</gene>
<dbReference type="Pfam" id="PF06258">
    <property type="entry name" value="Mito_fiss_Elm1"/>
    <property type="match status" value="1"/>
</dbReference>
<dbReference type="SUPFAM" id="SSF53756">
    <property type="entry name" value="UDP-Glycosyltransferase/glycogen phosphorylase"/>
    <property type="match status" value="1"/>
</dbReference>
<dbReference type="InterPro" id="IPR009367">
    <property type="entry name" value="Elm1-like"/>
</dbReference>